<evidence type="ECO:0000313" key="1">
    <source>
        <dbReference type="EMBL" id="KOF96850.1"/>
    </source>
</evidence>
<protein>
    <submittedName>
        <fullName evidence="1">Uncharacterized protein</fullName>
    </submittedName>
</protein>
<organism evidence="1">
    <name type="scientific">Octopus bimaculoides</name>
    <name type="common">California two-spotted octopus</name>
    <dbReference type="NCBI Taxonomy" id="37653"/>
    <lineage>
        <taxon>Eukaryota</taxon>
        <taxon>Metazoa</taxon>
        <taxon>Spiralia</taxon>
        <taxon>Lophotrochozoa</taxon>
        <taxon>Mollusca</taxon>
        <taxon>Cephalopoda</taxon>
        <taxon>Coleoidea</taxon>
        <taxon>Octopodiformes</taxon>
        <taxon>Octopoda</taxon>
        <taxon>Incirrata</taxon>
        <taxon>Octopodidae</taxon>
        <taxon>Octopus</taxon>
    </lineage>
</organism>
<dbReference type="AlphaFoldDB" id="A0A0L8I744"/>
<accession>A0A0L8I744</accession>
<sequence>MSSSTEFYNVFRKLISLSRERKGKIPIKMHFHIRSKMASTIFYRVKSVLFFFFKDEFESSTKVQPFYVWTLCMNARNNFTKCFNKIFF</sequence>
<proteinExistence type="predicted"/>
<dbReference type="EMBL" id="KQ416475">
    <property type="protein sequence ID" value="KOF96850.1"/>
    <property type="molecule type" value="Genomic_DNA"/>
</dbReference>
<reference evidence="1" key="1">
    <citation type="submission" date="2015-07" db="EMBL/GenBank/DDBJ databases">
        <title>MeaNS - Measles Nucleotide Surveillance Program.</title>
        <authorList>
            <person name="Tran T."/>
            <person name="Druce J."/>
        </authorList>
    </citation>
    <scope>NUCLEOTIDE SEQUENCE</scope>
    <source>
        <strain evidence="1">UCB-OBI-ISO-001</strain>
        <tissue evidence="1">Gonad</tissue>
    </source>
</reference>
<gene>
    <name evidence="1" type="ORF">OCBIM_22033344mg</name>
</gene>
<name>A0A0L8I744_OCTBM</name>